<accession>A0A6J6EIJ3</accession>
<evidence type="ECO:0000313" key="1">
    <source>
        <dbReference type="EMBL" id="CAB4576400.1"/>
    </source>
</evidence>
<organism evidence="1">
    <name type="scientific">freshwater metagenome</name>
    <dbReference type="NCBI Taxonomy" id="449393"/>
    <lineage>
        <taxon>unclassified sequences</taxon>
        <taxon>metagenomes</taxon>
        <taxon>ecological metagenomes</taxon>
    </lineage>
</organism>
<gene>
    <name evidence="1" type="ORF">UFOPK1683_00968</name>
</gene>
<dbReference type="AlphaFoldDB" id="A0A6J6EIJ3"/>
<sequence length="265" mass="28382">MKKIAIVIAILISIPHAALASGETIGSLSHIHQVKVQGKKILLGTHEGLYQYIGADKVLRMSPEVFDVMGLSVDGRRIYASGHPGPGSKFPEPVGLVLSTNGGKDWKMVSLQGTVDFHLLESSGSELYGADSQSGDLLYSSDLGKRWASRGKNTFSDIALNPAGKGDALALSQGKLFGTKDSFKTSSAIPLKIQLTQIEWNSKRLVASSGANLLISSDMGRTWKKQYSFKNPIGILAHSNELLVAVVGSQVWKSSNEGRTFALAE</sequence>
<dbReference type="SUPFAM" id="SSF110296">
    <property type="entry name" value="Oligoxyloglucan reducing end-specific cellobiohydrolase"/>
    <property type="match status" value="1"/>
</dbReference>
<name>A0A6J6EIJ3_9ZZZZ</name>
<reference evidence="1" key="1">
    <citation type="submission" date="2020-05" db="EMBL/GenBank/DDBJ databases">
        <authorList>
            <person name="Chiriac C."/>
            <person name="Salcher M."/>
            <person name="Ghai R."/>
            <person name="Kavagutti S V."/>
        </authorList>
    </citation>
    <scope>NUCLEOTIDE SEQUENCE</scope>
</reference>
<dbReference type="InterPro" id="IPR015943">
    <property type="entry name" value="WD40/YVTN_repeat-like_dom_sf"/>
</dbReference>
<dbReference type="Gene3D" id="2.130.10.10">
    <property type="entry name" value="YVTN repeat-like/Quinoprotein amine dehydrogenase"/>
    <property type="match status" value="1"/>
</dbReference>
<proteinExistence type="predicted"/>
<protein>
    <submittedName>
        <fullName evidence="1">Unannotated protein</fullName>
    </submittedName>
</protein>
<dbReference type="EMBL" id="CAEZTL010000123">
    <property type="protein sequence ID" value="CAB4576400.1"/>
    <property type="molecule type" value="Genomic_DNA"/>
</dbReference>